<feature type="region of interest" description="Disordered" evidence="2">
    <location>
        <begin position="100"/>
        <end position="125"/>
    </location>
</feature>
<proteinExistence type="predicted"/>
<organism evidence="4 5">
    <name type="scientific">Mytilus coruscus</name>
    <name type="common">Sea mussel</name>
    <dbReference type="NCBI Taxonomy" id="42192"/>
    <lineage>
        <taxon>Eukaryota</taxon>
        <taxon>Metazoa</taxon>
        <taxon>Spiralia</taxon>
        <taxon>Lophotrochozoa</taxon>
        <taxon>Mollusca</taxon>
        <taxon>Bivalvia</taxon>
        <taxon>Autobranchia</taxon>
        <taxon>Pteriomorphia</taxon>
        <taxon>Mytilida</taxon>
        <taxon>Mytiloidea</taxon>
        <taxon>Mytilidae</taxon>
        <taxon>Mytilinae</taxon>
        <taxon>Mytilus</taxon>
    </lineage>
</organism>
<keyword evidence="1" id="KW-0479">Metal-binding</keyword>
<sequence>MAPHGNRNIDVVGTPSTQVMVNANGDKFIASNQNQIDRAELDSVRVAIPGQSSSRVPMSSTDSQRPEFHDVTTAIHGRAVDNDPRIVSLDEMVPSIQESHGMYTHTGDHNSPPFNHSKRSESPNTGSYLASGDISLVSHVPKSTLVIFDPIRAHIPLKIKEKIWRCEFIHLGVLLKSATDLGSDSTLDGDFVLKGGALTVVNKKPDSLSNIETWTSAFMIYMTILLEKWPSKAQEYLKYMQSIRLASSRGTNNCWAVYDEQCRLNKERYPSNIFLGCHCSGIMGLCVVTGNVNQSSSVVMSNNFPPSLNYQSRQVSDINPSRIQARSPYNQSNFRGYSGAGFQSPQKCRRFNQNRCMFGKKCKFHHKCSKCNGAHTFSRCRN</sequence>
<name>A0A6J8DKY5_MYTCO</name>
<dbReference type="InterPro" id="IPR000571">
    <property type="entry name" value="Znf_CCCH"/>
</dbReference>
<gene>
    <name evidence="4" type="ORF">MCOR_41654</name>
</gene>
<evidence type="ECO:0000256" key="1">
    <source>
        <dbReference type="PROSITE-ProRule" id="PRU00723"/>
    </source>
</evidence>
<accession>A0A6J8DKY5</accession>
<dbReference type="GO" id="GO:0008270">
    <property type="term" value="F:zinc ion binding"/>
    <property type="evidence" value="ECO:0007669"/>
    <property type="project" value="UniProtKB-KW"/>
</dbReference>
<evidence type="ECO:0000256" key="2">
    <source>
        <dbReference type="SAM" id="MobiDB-lite"/>
    </source>
</evidence>
<dbReference type="Proteomes" id="UP000507470">
    <property type="component" value="Unassembled WGS sequence"/>
</dbReference>
<keyword evidence="1" id="KW-0863">Zinc-finger</keyword>
<dbReference type="PANTHER" id="PTHR35558:SF1">
    <property type="entry name" value="ENDONUCLEASE_EXONUCLEASE_PHOSPHATASE DOMAIN-CONTAINING PROTEIN"/>
    <property type="match status" value="1"/>
</dbReference>
<dbReference type="OrthoDB" id="6088773at2759"/>
<protein>
    <recommendedName>
        <fullName evidence="3">C3H1-type domain-containing protein</fullName>
    </recommendedName>
</protein>
<feature type="zinc finger region" description="C3H1-type" evidence="1">
    <location>
        <begin position="342"/>
        <end position="369"/>
    </location>
</feature>
<dbReference type="PROSITE" id="PS50103">
    <property type="entry name" value="ZF_C3H1"/>
    <property type="match status" value="1"/>
</dbReference>
<evidence type="ECO:0000313" key="4">
    <source>
        <dbReference type="EMBL" id="CAC5408242.1"/>
    </source>
</evidence>
<keyword evidence="5" id="KW-1185">Reference proteome</keyword>
<evidence type="ECO:0000259" key="3">
    <source>
        <dbReference type="PROSITE" id="PS50103"/>
    </source>
</evidence>
<dbReference type="PANTHER" id="PTHR35558">
    <property type="entry name" value="SGNH_HYDRO DOMAIN-CONTAINING PROTEIN"/>
    <property type="match status" value="1"/>
</dbReference>
<dbReference type="AlphaFoldDB" id="A0A6J8DKY5"/>
<reference evidence="4 5" key="1">
    <citation type="submission" date="2020-06" db="EMBL/GenBank/DDBJ databases">
        <authorList>
            <person name="Li R."/>
            <person name="Bekaert M."/>
        </authorList>
    </citation>
    <scope>NUCLEOTIDE SEQUENCE [LARGE SCALE GENOMIC DNA]</scope>
    <source>
        <strain evidence="5">wild</strain>
    </source>
</reference>
<keyword evidence="1" id="KW-0862">Zinc</keyword>
<evidence type="ECO:0000313" key="5">
    <source>
        <dbReference type="Proteomes" id="UP000507470"/>
    </source>
</evidence>
<feature type="domain" description="C3H1-type" evidence="3">
    <location>
        <begin position="342"/>
        <end position="369"/>
    </location>
</feature>
<dbReference type="EMBL" id="CACVKT020007518">
    <property type="protein sequence ID" value="CAC5408242.1"/>
    <property type="molecule type" value="Genomic_DNA"/>
</dbReference>